<evidence type="ECO:0000313" key="7">
    <source>
        <dbReference type="EMBL" id="OEV20320.1"/>
    </source>
</evidence>
<comment type="caution">
    <text evidence="7">The sequence shown here is derived from an EMBL/GenBank/DDBJ whole genome shotgun (WGS) entry which is preliminary data.</text>
</comment>
<dbReference type="OrthoDB" id="4334695at2"/>
<dbReference type="AlphaFoldDB" id="A0A1E7LVR2"/>
<keyword evidence="3 5" id="KW-1133">Transmembrane helix</keyword>
<accession>A0A1E7LVR2</accession>
<feature type="domain" description="Lipopolysaccharide assembly protein A" evidence="6">
    <location>
        <begin position="38"/>
        <end position="71"/>
    </location>
</feature>
<evidence type="ECO:0000256" key="4">
    <source>
        <dbReference type="ARBA" id="ARBA00023136"/>
    </source>
</evidence>
<evidence type="ECO:0000256" key="3">
    <source>
        <dbReference type="ARBA" id="ARBA00022989"/>
    </source>
</evidence>
<evidence type="ECO:0000256" key="1">
    <source>
        <dbReference type="ARBA" id="ARBA00022475"/>
    </source>
</evidence>
<dbReference type="Proteomes" id="UP000175971">
    <property type="component" value="Unassembled WGS sequence"/>
</dbReference>
<keyword evidence="2 5" id="KW-0812">Transmembrane</keyword>
<dbReference type="InterPro" id="IPR010445">
    <property type="entry name" value="LapA_dom"/>
</dbReference>
<proteinExistence type="predicted"/>
<gene>
    <name evidence="7" type="ORF">AN221_12720</name>
</gene>
<evidence type="ECO:0000259" key="6">
    <source>
        <dbReference type="Pfam" id="PF06305"/>
    </source>
</evidence>
<keyword evidence="8" id="KW-1185">Reference proteome</keyword>
<protein>
    <recommendedName>
        <fullName evidence="6">Lipopolysaccharide assembly protein A domain-containing protein</fullName>
    </recommendedName>
</protein>
<dbReference type="GO" id="GO:0005886">
    <property type="term" value="C:plasma membrane"/>
    <property type="evidence" value="ECO:0007669"/>
    <property type="project" value="InterPro"/>
</dbReference>
<evidence type="ECO:0000256" key="2">
    <source>
        <dbReference type="ARBA" id="ARBA00022692"/>
    </source>
</evidence>
<sequence>MSPKDVTSDGRSGTGLWTPGRIAVAVLVALVIVFICVNTQSVTIRVIIPQVTMPLWLALLAMFLIGLVCGGYLFRRKGR</sequence>
<evidence type="ECO:0000313" key="8">
    <source>
        <dbReference type="Proteomes" id="UP000175971"/>
    </source>
</evidence>
<keyword evidence="4 5" id="KW-0472">Membrane</keyword>
<dbReference type="PATRIC" id="fig|518642.7.peg.4044"/>
<dbReference type="Pfam" id="PF06305">
    <property type="entry name" value="LapA_dom"/>
    <property type="match status" value="1"/>
</dbReference>
<dbReference type="RefSeq" id="WP_018491862.1">
    <property type="nucleotide sequence ID" value="NZ_LJGZ01000025.1"/>
</dbReference>
<organism evidence="7 8">
    <name type="scientific">Streptomyces nanshensis</name>
    <dbReference type="NCBI Taxonomy" id="518642"/>
    <lineage>
        <taxon>Bacteria</taxon>
        <taxon>Bacillati</taxon>
        <taxon>Actinomycetota</taxon>
        <taxon>Actinomycetes</taxon>
        <taxon>Kitasatosporales</taxon>
        <taxon>Streptomycetaceae</taxon>
        <taxon>Streptomyces</taxon>
    </lineage>
</organism>
<name>A0A1E7LVR2_9ACTN</name>
<feature type="transmembrane region" description="Helical" evidence="5">
    <location>
        <begin position="21"/>
        <end position="48"/>
    </location>
</feature>
<evidence type="ECO:0000256" key="5">
    <source>
        <dbReference type="SAM" id="Phobius"/>
    </source>
</evidence>
<reference evidence="7 8" key="1">
    <citation type="journal article" date="2016" name="Front. Microbiol.">
        <title>Comparative Genomics Analysis of Streptomyces Species Reveals Their Adaptation to the Marine Environment and Their Diversity at the Genomic Level.</title>
        <authorList>
            <person name="Tian X."/>
            <person name="Zhang Z."/>
            <person name="Yang T."/>
            <person name="Chen M."/>
            <person name="Li J."/>
            <person name="Chen F."/>
            <person name="Yang J."/>
            <person name="Li W."/>
            <person name="Zhang B."/>
            <person name="Zhang Z."/>
            <person name="Wu J."/>
            <person name="Zhang C."/>
            <person name="Long L."/>
            <person name="Xiao J."/>
        </authorList>
    </citation>
    <scope>NUCLEOTIDE SEQUENCE [LARGE SCALE GENOMIC DNA]</scope>
    <source>
        <strain evidence="7 8">SCSIO M10372</strain>
    </source>
</reference>
<feature type="transmembrane region" description="Helical" evidence="5">
    <location>
        <begin position="54"/>
        <end position="74"/>
    </location>
</feature>
<dbReference type="EMBL" id="LJGZ01000025">
    <property type="protein sequence ID" value="OEV20320.1"/>
    <property type="molecule type" value="Genomic_DNA"/>
</dbReference>
<keyword evidence="1" id="KW-1003">Cell membrane</keyword>